<proteinExistence type="predicted"/>
<name>T0K742_COLGC</name>
<dbReference type="HOGENOM" id="CLU_2158189_0_0_1"/>
<protein>
    <submittedName>
        <fullName evidence="1">Uncharacterized protein</fullName>
    </submittedName>
</protein>
<dbReference type="OrthoDB" id="10413919at2759"/>
<evidence type="ECO:0000313" key="2">
    <source>
        <dbReference type="Proteomes" id="UP000015530"/>
    </source>
</evidence>
<comment type="caution">
    <text evidence="1">The sequence shown here is derived from an EMBL/GenBank/DDBJ whole genome shotgun (WGS) entry which is preliminary data.</text>
</comment>
<dbReference type="AlphaFoldDB" id="T0K742"/>
<organism evidence="1 2">
    <name type="scientific">Colletotrichum gloeosporioides (strain Cg-14)</name>
    <name type="common">Anthracnose fungus</name>
    <name type="synonym">Glomerella cingulata</name>
    <dbReference type="NCBI Taxonomy" id="1237896"/>
    <lineage>
        <taxon>Eukaryota</taxon>
        <taxon>Fungi</taxon>
        <taxon>Dikarya</taxon>
        <taxon>Ascomycota</taxon>
        <taxon>Pezizomycotina</taxon>
        <taxon>Sordariomycetes</taxon>
        <taxon>Hypocreomycetidae</taxon>
        <taxon>Glomerellales</taxon>
        <taxon>Glomerellaceae</taxon>
        <taxon>Colletotrichum</taxon>
        <taxon>Colletotrichum gloeosporioides species complex</taxon>
    </lineage>
</organism>
<accession>T0K742</accession>
<reference evidence="2" key="1">
    <citation type="journal article" date="2013" name="Mol. Plant Microbe Interact.">
        <title>Global aspects of pacC regulation of pathogenicity genes in Colletotrichum gloeosporioides as revealed by transcriptome analysis.</title>
        <authorList>
            <person name="Alkan N."/>
            <person name="Meng X."/>
            <person name="Friedlander G."/>
            <person name="Reuveni E."/>
            <person name="Sukno S."/>
            <person name="Sherman A."/>
            <person name="Thon M."/>
            <person name="Fluhr R."/>
            <person name="Prusky D."/>
        </authorList>
    </citation>
    <scope>NUCLEOTIDE SEQUENCE [LARGE SCALE GENOMIC DNA]</scope>
    <source>
        <strain evidence="2">Cg-14</strain>
    </source>
</reference>
<evidence type="ECO:0000313" key="1">
    <source>
        <dbReference type="EMBL" id="EQB47809.1"/>
    </source>
</evidence>
<dbReference type="Proteomes" id="UP000015530">
    <property type="component" value="Unassembled WGS sequence"/>
</dbReference>
<dbReference type="EMBL" id="AMYD01002818">
    <property type="protein sequence ID" value="EQB47809.1"/>
    <property type="molecule type" value="Genomic_DNA"/>
</dbReference>
<sequence length="112" mass="12903">MLDLHAALRRQAKTVREIWADMFLDRSQAFTLTSRQWFVECYRDAYPDGRSMWYNDVLVSQHRRPSHGTRRCWSRDIESLVLKAAVLTELGCWLAMGWRGTNPNGVGGASTV</sequence>
<gene>
    <name evidence="1" type="ORF">CGLO_13019</name>
</gene>